<protein>
    <submittedName>
        <fullName evidence="4">DNA protecting protein DprA</fullName>
    </submittedName>
</protein>
<keyword evidence="5" id="KW-1185">Reference proteome</keyword>
<dbReference type="AlphaFoldDB" id="C9RBU2"/>
<evidence type="ECO:0000259" key="2">
    <source>
        <dbReference type="Pfam" id="PF02481"/>
    </source>
</evidence>
<dbReference type="Proteomes" id="UP000002620">
    <property type="component" value="Chromosome"/>
</dbReference>
<accession>C9RBU2</accession>
<dbReference type="RefSeq" id="WP_015738597.1">
    <property type="nucleotide sequence ID" value="NC_013385.1"/>
</dbReference>
<proteinExistence type="inferred from homology"/>
<reference evidence="4 5" key="1">
    <citation type="submission" date="2009-10" db="EMBL/GenBank/DDBJ databases">
        <title>Complete sequence of chromosome of Ammonifex degensii KC4.</title>
        <authorList>
            <consortium name="US DOE Joint Genome Institute"/>
            <person name="Kerfeld C."/>
            <person name="Goodner B."/>
            <person name="Huber H."/>
            <person name="Stetter K."/>
            <person name="Lucas S."/>
            <person name="Copeland A."/>
            <person name="Lapidus A."/>
            <person name="Glavina del Rio T."/>
            <person name="Dalin E."/>
            <person name="Tice H."/>
            <person name="Bruce D."/>
            <person name="Goodwin L."/>
            <person name="Pitluck S."/>
            <person name="Saunders E."/>
            <person name="Brettin T."/>
            <person name="Detter J.C."/>
            <person name="Han C."/>
            <person name="Larimer F."/>
            <person name="Land M."/>
            <person name="Hauser L."/>
            <person name="Kyrpides N."/>
            <person name="Ovchinnikova G."/>
            <person name="Richardson P."/>
        </authorList>
    </citation>
    <scope>NUCLEOTIDE SEQUENCE [LARGE SCALE GENOMIC DNA]</scope>
    <source>
        <strain evidence="5">DSM 10501 / KC4</strain>
    </source>
</reference>
<evidence type="ECO:0000259" key="3">
    <source>
        <dbReference type="Pfam" id="PF17782"/>
    </source>
</evidence>
<dbReference type="Pfam" id="PF17782">
    <property type="entry name" value="WHD_DprA"/>
    <property type="match status" value="1"/>
</dbReference>
<evidence type="ECO:0000313" key="4">
    <source>
        <dbReference type="EMBL" id="ACX51719.1"/>
    </source>
</evidence>
<sequence>MSSAEERPYYLAWQLLLPGQSRRVKGLISFFGSAREAFLASPRHWASVVGERLAEALAGRKAKLDLKKEEERLRKSGVRYVTLAEPEYPALLREIDSPPAALFYLGEIRQEERAVAIVGTRRPTRYGREVAESLASDLARFGVTVVSGLARGIDAAAHRGALSGGGRTLAVLGTGCDRCYPRENWNLWREIERKGALVSEFPLGTEARPWHFPVRNRIIAGLVHAVIVVEAPEKSGALITADLALEYGREVLAVPGRVTTPQAKGSHLLLKQGAYLVEKAEDVLEVLGWEIIGAEEEKDLALNPEEEEIVSLLAAGFLSLEELVERGKMPVDACLSLLSMLELKGVVRPGGGGTYLLTRQGENLLRSRRGKGDPR</sequence>
<dbReference type="OrthoDB" id="9785707at2"/>
<feature type="domain" description="DprA winged helix" evidence="3">
    <location>
        <begin position="299"/>
        <end position="353"/>
    </location>
</feature>
<dbReference type="Gene3D" id="1.10.10.10">
    <property type="entry name" value="Winged helix-like DNA-binding domain superfamily/Winged helix DNA-binding domain"/>
    <property type="match status" value="1"/>
</dbReference>
<dbReference type="InterPro" id="IPR036388">
    <property type="entry name" value="WH-like_DNA-bd_sf"/>
</dbReference>
<dbReference type="InterPro" id="IPR003488">
    <property type="entry name" value="DprA"/>
</dbReference>
<dbReference type="HOGENOM" id="CLU_029601_1_1_9"/>
<organism evidence="4 5">
    <name type="scientific">Ammonifex degensii (strain DSM 10501 / KC4)</name>
    <dbReference type="NCBI Taxonomy" id="429009"/>
    <lineage>
        <taxon>Bacteria</taxon>
        <taxon>Bacillati</taxon>
        <taxon>Bacillota</taxon>
        <taxon>Clostridia</taxon>
        <taxon>Thermoanaerobacterales</taxon>
        <taxon>Thermoanaerobacteraceae</taxon>
        <taxon>Ammonifex</taxon>
    </lineage>
</organism>
<dbReference type="KEGG" id="adg:Adeg_0571"/>
<dbReference type="Gene3D" id="3.40.50.450">
    <property type="match status" value="1"/>
</dbReference>
<feature type="domain" description="Smf/DprA SLOG" evidence="2">
    <location>
        <begin position="80"/>
        <end position="287"/>
    </location>
</feature>
<comment type="similarity">
    <text evidence="1">Belongs to the DprA/Smf family.</text>
</comment>
<dbReference type="GO" id="GO:0009294">
    <property type="term" value="P:DNA-mediated transformation"/>
    <property type="evidence" value="ECO:0007669"/>
    <property type="project" value="InterPro"/>
</dbReference>
<dbReference type="InterPro" id="IPR041614">
    <property type="entry name" value="DprA_WH"/>
</dbReference>
<dbReference type="STRING" id="429009.Adeg_0571"/>
<dbReference type="PANTHER" id="PTHR43022:SF1">
    <property type="entry name" value="PROTEIN SMF"/>
    <property type="match status" value="1"/>
</dbReference>
<dbReference type="InterPro" id="IPR057666">
    <property type="entry name" value="DrpA_SLOG"/>
</dbReference>
<gene>
    <name evidence="4" type="ordered locus">Adeg_0571</name>
</gene>
<dbReference type="SUPFAM" id="SSF46785">
    <property type="entry name" value="Winged helix' DNA-binding domain"/>
    <property type="match status" value="1"/>
</dbReference>
<evidence type="ECO:0000313" key="5">
    <source>
        <dbReference type="Proteomes" id="UP000002620"/>
    </source>
</evidence>
<dbReference type="NCBIfam" id="TIGR00732">
    <property type="entry name" value="dprA"/>
    <property type="match status" value="1"/>
</dbReference>
<dbReference type="EMBL" id="CP001785">
    <property type="protein sequence ID" value="ACX51719.1"/>
    <property type="molecule type" value="Genomic_DNA"/>
</dbReference>
<dbReference type="eggNOG" id="COG0758">
    <property type="taxonomic scope" value="Bacteria"/>
</dbReference>
<evidence type="ECO:0000256" key="1">
    <source>
        <dbReference type="ARBA" id="ARBA00006525"/>
    </source>
</evidence>
<dbReference type="InterPro" id="IPR036390">
    <property type="entry name" value="WH_DNA-bd_sf"/>
</dbReference>
<name>C9RBU2_AMMDK</name>
<dbReference type="PANTHER" id="PTHR43022">
    <property type="entry name" value="PROTEIN SMF"/>
    <property type="match status" value="1"/>
</dbReference>
<dbReference type="Pfam" id="PF02481">
    <property type="entry name" value="DNA_processg_A"/>
    <property type="match status" value="1"/>
</dbReference>
<dbReference type="SUPFAM" id="SSF102405">
    <property type="entry name" value="MCP/YpsA-like"/>
    <property type="match status" value="1"/>
</dbReference>